<evidence type="ECO:0000256" key="5">
    <source>
        <dbReference type="RuleBase" id="RU003657"/>
    </source>
</evidence>
<comment type="similarity">
    <text evidence="1 5">Belongs to the HisA/HisF family.</text>
</comment>
<dbReference type="GO" id="GO:0000105">
    <property type="term" value="P:L-histidine biosynthetic process"/>
    <property type="evidence" value="ECO:0007669"/>
    <property type="project" value="UniProtKB-KW"/>
</dbReference>
<sequence>MKPDSEPAGTLDERAIPWIGVIDLQAGKAVHGIAGNRDQYRNVKQFDGAKTQDHAINGQATALIDCYWREGLRQFYVADLDALQGSPIQRTSIEAIQERLRLQTVNACSQTPLERQPVSATLWLDLGLNHDRIKRDADWLCQLRDMPQQATTKAKLNVRFILATEAAQTLDCLTELAERLGPAHVALGLDYKQGRPLGISNHEQHWCQRANQLGVRHLIALDLAAVGTGDFSLTIALLQRLRERWPQGEIITGGGIRDDLDARRLLQLGAAGLLVASRFVR</sequence>
<dbReference type="Pfam" id="PF00977">
    <property type="entry name" value="His_biosynth"/>
    <property type="match status" value="2"/>
</dbReference>
<name>A0A517SZM8_9BACT</name>
<keyword evidence="3 5" id="KW-0368">Histidine biosynthesis</keyword>
<dbReference type="GO" id="GO:0016853">
    <property type="term" value="F:isomerase activity"/>
    <property type="evidence" value="ECO:0007669"/>
    <property type="project" value="UniProtKB-KW"/>
</dbReference>
<accession>A0A517SZM8</accession>
<dbReference type="Gene3D" id="3.20.20.70">
    <property type="entry name" value="Aldolase class I"/>
    <property type="match status" value="2"/>
</dbReference>
<dbReference type="AlphaFoldDB" id="A0A517SZM8"/>
<keyword evidence="7" id="KW-1185">Reference proteome</keyword>
<dbReference type="InterPro" id="IPR011060">
    <property type="entry name" value="RibuloseP-bd_barrel"/>
</dbReference>
<dbReference type="EMBL" id="CP036272">
    <property type="protein sequence ID" value="QDT61607.1"/>
    <property type="molecule type" value="Genomic_DNA"/>
</dbReference>
<evidence type="ECO:0000256" key="2">
    <source>
        <dbReference type="ARBA" id="ARBA00022605"/>
    </source>
</evidence>
<dbReference type="InterPro" id="IPR006062">
    <property type="entry name" value="His_biosynth"/>
</dbReference>
<evidence type="ECO:0000256" key="1">
    <source>
        <dbReference type="ARBA" id="ARBA00009667"/>
    </source>
</evidence>
<dbReference type="InterPro" id="IPR013785">
    <property type="entry name" value="Aldolase_TIM"/>
</dbReference>
<evidence type="ECO:0000313" key="7">
    <source>
        <dbReference type="Proteomes" id="UP000315003"/>
    </source>
</evidence>
<reference evidence="6 7" key="1">
    <citation type="submission" date="2019-02" db="EMBL/GenBank/DDBJ databases">
        <title>Deep-cultivation of Planctomycetes and their phenomic and genomic characterization uncovers novel biology.</title>
        <authorList>
            <person name="Wiegand S."/>
            <person name="Jogler M."/>
            <person name="Boedeker C."/>
            <person name="Pinto D."/>
            <person name="Vollmers J."/>
            <person name="Rivas-Marin E."/>
            <person name="Kohn T."/>
            <person name="Peeters S.H."/>
            <person name="Heuer A."/>
            <person name="Rast P."/>
            <person name="Oberbeckmann S."/>
            <person name="Bunk B."/>
            <person name="Jeske O."/>
            <person name="Meyerdierks A."/>
            <person name="Storesund J.E."/>
            <person name="Kallscheuer N."/>
            <person name="Luecker S."/>
            <person name="Lage O.M."/>
            <person name="Pohl T."/>
            <person name="Merkel B.J."/>
            <person name="Hornburger P."/>
            <person name="Mueller R.-W."/>
            <person name="Bruemmer F."/>
            <person name="Labrenz M."/>
            <person name="Spormann A.M."/>
            <person name="Op den Camp H."/>
            <person name="Overmann J."/>
            <person name="Amann R."/>
            <person name="Jetten M.S.M."/>
            <person name="Mascher T."/>
            <person name="Medema M.H."/>
            <person name="Devos D.P."/>
            <person name="Kaster A.-K."/>
            <person name="Ovreas L."/>
            <person name="Rohde M."/>
            <person name="Galperin M.Y."/>
            <person name="Jogler C."/>
        </authorList>
    </citation>
    <scope>NUCLEOTIDE SEQUENCE [LARGE SCALE GENOMIC DNA]</scope>
    <source>
        <strain evidence="6 7">SV_7m_r</strain>
    </source>
</reference>
<organism evidence="6 7">
    <name type="scientific">Stieleria bergensis</name>
    <dbReference type="NCBI Taxonomy" id="2528025"/>
    <lineage>
        <taxon>Bacteria</taxon>
        <taxon>Pseudomonadati</taxon>
        <taxon>Planctomycetota</taxon>
        <taxon>Planctomycetia</taxon>
        <taxon>Pirellulales</taxon>
        <taxon>Pirellulaceae</taxon>
        <taxon>Stieleria</taxon>
    </lineage>
</organism>
<keyword evidence="2 5" id="KW-0028">Amino-acid biosynthesis</keyword>
<dbReference type="Proteomes" id="UP000315003">
    <property type="component" value="Chromosome"/>
</dbReference>
<comment type="pathway">
    <text evidence="4">Amino-acid biosynthesis.</text>
</comment>
<proteinExistence type="inferred from homology"/>
<dbReference type="RefSeq" id="WP_145275787.1">
    <property type="nucleotide sequence ID" value="NZ_CP036272.1"/>
</dbReference>
<dbReference type="OrthoDB" id="1796087at2"/>
<evidence type="ECO:0000256" key="4">
    <source>
        <dbReference type="ARBA" id="ARBA00029440"/>
    </source>
</evidence>
<gene>
    <name evidence="6" type="ORF">SV7mr_41440</name>
</gene>
<evidence type="ECO:0000256" key="3">
    <source>
        <dbReference type="ARBA" id="ARBA00023102"/>
    </source>
</evidence>
<keyword evidence="6" id="KW-0413">Isomerase</keyword>
<protein>
    <submittedName>
        <fullName evidence="6">1-(5-phosphoribosyl)-5-[(5-phosphoribosylamino)methylideneamino] imidazole-4-carboxamide isomerase</fullName>
    </submittedName>
</protein>
<dbReference type="SUPFAM" id="SSF51366">
    <property type="entry name" value="Ribulose-phoshate binding barrel"/>
    <property type="match status" value="1"/>
</dbReference>
<evidence type="ECO:0000313" key="6">
    <source>
        <dbReference type="EMBL" id="QDT61607.1"/>
    </source>
</evidence>